<feature type="compositionally biased region" description="Basic and acidic residues" evidence="1">
    <location>
        <begin position="217"/>
        <end position="231"/>
    </location>
</feature>
<proteinExistence type="predicted"/>
<feature type="transmembrane region" description="Helical" evidence="2">
    <location>
        <begin position="168"/>
        <end position="190"/>
    </location>
</feature>
<evidence type="ECO:0000256" key="2">
    <source>
        <dbReference type="SAM" id="Phobius"/>
    </source>
</evidence>
<evidence type="ECO:0000313" key="4">
    <source>
        <dbReference type="Proteomes" id="UP001602245"/>
    </source>
</evidence>
<dbReference type="EMBL" id="JBIAZU010000001">
    <property type="protein sequence ID" value="MFF5288758.1"/>
    <property type="molecule type" value="Genomic_DNA"/>
</dbReference>
<sequence>MLIFRRWKIALPLLLFTIGATVFVAMTAKPDYKMTSYVQFVPAKVSSTDNPASAALRNPWNQLGLNTLGQAVIYATQDQGFLDSLKASDHTDNFTLTLTYPNPIVTVEVVGKTGEDARETTDLIINRMRSSAESLQRSSGATDSDIIATQRLDRGSNLLPSNSKVKRAILAVAAAGLVLTAGGTVGFDALMRRRARKRKELEDAEGLEGTPSAGLNGKDKTSSPRVEDETRLINVMGSKVGPRDIPARRDPVPESVERTAIIIKRNPPVEKPAPKQSRPSSAGTYRSANAQNPTNGQGAVNGDDRKAAPADPSSNSVNESSDVRVVLQPKWVGGENGGKSK</sequence>
<name>A0ABW6W6X5_9ACTN</name>
<comment type="caution">
    <text evidence="3">The sequence shown here is derived from an EMBL/GenBank/DDBJ whole genome shotgun (WGS) entry which is preliminary data.</text>
</comment>
<evidence type="ECO:0000256" key="1">
    <source>
        <dbReference type="SAM" id="MobiDB-lite"/>
    </source>
</evidence>
<reference evidence="3 4" key="1">
    <citation type="submission" date="2024-10" db="EMBL/GenBank/DDBJ databases">
        <title>The Natural Products Discovery Center: Release of the First 8490 Sequenced Strains for Exploring Actinobacteria Biosynthetic Diversity.</title>
        <authorList>
            <person name="Kalkreuter E."/>
            <person name="Kautsar S.A."/>
            <person name="Yang D."/>
            <person name="Bader C.D."/>
            <person name="Teijaro C.N."/>
            <person name="Fluegel L."/>
            <person name="Davis C.M."/>
            <person name="Simpson J.R."/>
            <person name="Lauterbach L."/>
            <person name="Steele A.D."/>
            <person name="Gui C."/>
            <person name="Meng S."/>
            <person name="Li G."/>
            <person name="Viehrig K."/>
            <person name="Ye F."/>
            <person name="Su P."/>
            <person name="Kiefer A.F."/>
            <person name="Nichols A."/>
            <person name="Cepeda A.J."/>
            <person name="Yan W."/>
            <person name="Fan B."/>
            <person name="Jiang Y."/>
            <person name="Adhikari A."/>
            <person name="Zheng C.-J."/>
            <person name="Schuster L."/>
            <person name="Cowan T.M."/>
            <person name="Smanski M.J."/>
            <person name="Chevrette M.G."/>
            <person name="De Carvalho L.P.S."/>
            <person name="Shen B."/>
        </authorList>
    </citation>
    <scope>NUCLEOTIDE SEQUENCE [LARGE SCALE GENOMIC DNA]</scope>
    <source>
        <strain evidence="3 4">NPDC000087</strain>
    </source>
</reference>
<keyword evidence="2" id="KW-0812">Transmembrane</keyword>
<feature type="compositionally biased region" description="Basic and acidic residues" evidence="1">
    <location>
        <begin position="241"/>
        <end position="257"/>
    </location>
</feature>
<keyword evidence="4" id="KW-1185">Reference proteome</keyword>
<gene>
    <name evidence="3" type="ORF">ACFY35_04930</name>
</gene>
<feature type="compositionally biased region" description="Polar residues" evidence="1">
    <location>
        <begin position="277"/>
        <end position="298"/>
    </location>
</feature>
<protein>
    <recommendedName>
        <fullName evidence="5">Capsular polysaccharide biosynthesis protein</fullName>
    </recommendedName>
</protein>
<evidence type="ECO:0000313" key="3">
    <source>
        <dbReference type="EMBL" id="MFF5288758.1"/>
    </source>
</evidence>
<dbReference type="Proteomes" id="UP001602245">
    <property type="component" value="Unassembled WGS sequence"/>
</dbReference>
<accession>A0ABW6W6X5</accession>
<organism evidence="3 4">
    <name type="scientific">Paractinoplanes globisporus</name>
    <dbReference type="NCBI Taxonomy" id="113565"/>
    <lineage>
        <taxon>Bacteria</taxon>
        <taxon>Bacillati</taxon>
        <taxon>Actinomycetota</taxon>
        <taxon>Actinomycetes</taxon>
        <taxon>Micromonosporales</taxon>
        <taxon>Micromonosporaceae</taxon>
        <taxon>Paractinoplanes</taxon>
    </lineage>
</organism>
<feature type="region of interest" description="Disordered" evidence="1">
    <location>
        <begin position="199"/>
        <end position="341"/>
    </location>
</feature>
<keyword evidence="2" id="KW-1133">Transmembrane helix</keyword>
<evidence type="ECO:0008006" key="5">
    <source>
        <dbReference type="Google" id="ProtNLM"/>
    </source>
</evidence>
<keyword evidence="2" id="KW-0472">Membrane</keyword>
<dbReference type="RefSeq" id="WP_020509106.1">
    <property type="nucleotide sequence ID" value="NZ_JBIAZU010000001.1"/>
</dbReference>